<dbReference type="EMBL" id="JAUKXU010000041">
    <property type="protein sequence ID" value="MDO2577530.1"/>
    <property type="molecule type" value="Genomic_DNA"/>
</dbReference>
<evidence type="ECO:0000256" key="2">
    <source>
        <dbReference type="SAM" id="SignalP"/>
    </source>
</evidence>
<gene>
    <name evidence="4" type="ORF">JNP96_19145</name>
    <name evidence="5" type="ORF">NCTC8622_03787</name>
    <name evidence="3" type="ORF">Q2V20_26105</name>
</gene>
<feature type="signal peptide" evidence="2">
    <location>
        <begin position="1"/>
        <end position="22"/>
    </location>
</feature>
<evidence type="ECO:0000313" key="6">
    <source>
        <dbReference type="Proteomes" id="UP000254079"/>
    </source>
</evidence>
<dbReference type="Proteomes" id="UP000254079">
    <property type="component" value="Unassembled WGS sequence"/>
</dbReference>
<dbReference type="RefSeq" id="WP_000789404.1">
    <property type="nucleotide sequence ID" value="NZ_BFJU01000015.1"/>
</dbReference>
<evidence type="ECO:0000313" key="3">
    <source>
        <dbReference type="EMBL" id="MDO2577530.1"/>
    </source>
</evidence>
<feature type="chain" id="PRO_5014224315" evidence="2">
    <location>
        <begin position="23"/>
        <end position="297"/>
    </location>
</feature>
<proteinExistence type="predicted"/>
<reference evidence="4" key="2">
    <citation type="submission" date="2021-02" db="EMBL/GenBank/DDBJ databases">
        <title>Co-localization of colistin and carbapenem -resistance genes on a novel transferable IncHI2 plasmid in Escherichia coli from chicken-origin.</title>
        <authorList>
            <person name="Hoffmann M."/>
            <person name="Balkey M."/>
            <person name="Ronco T."/>
            <person name="Hendriksen R.S."/>
        </authorList>
    </citation>
    <scope>NUCLEOTIDE SEQUENCE</scope>
    <source>
        <strain evidence="4">CFSAN083829</strain>
    </source>
</reference>
<keyword evidence="2" id="KW-0732">Signal</keyword>
<name>A0A0E1IM91_ECOLX</name>
<protein>
    <submittedName>
        <fullName evidence="4">Type VI secretion protein</fullName>
    </submittedName>
    <submittedName>
        <fullName evidence="3">Type VI secretion system-associated protein TagO</fullName>
    </submittedName>
    <submittedName>
        <fullName evidence="5">Type VI secretion-associated protein</fullName>
    </submittedName>
</protein>
<reference evidence="5 6" key="1">
    <citation type="submission" date="2018-06" db="EMBL/GenBank/DDBJ databases">
        <authorList>
            <consortium name="Pathogen Informatics"/>
            <person name="Doyle S."/>
        </authorList>
    </citation>
    <scope>NUCLEOTIDE SEQUENCE [LARGE SCALE GENOMIC DNA]</scope>
    <source>
        <strain evidence="5 6">NCTC8622</strain>
    </source>
</reference>
<reference evidence="3" key="3">
    <citation type="submission" date="2023-07" db="EMBL/GenBank/DDBJ databases">
        <title>High risk of intestinal colonization with ESBL-producing Escherichia coli among soldiers of military contingents in specific geographic regions.</title>
        <authorList>
            <person name="Literacka E."/>
        </authorList>
    </citation>
    <scope>NUCLEOTIDE SEQUENCE</scope>
    <source>
        <strain evidence="3">66</strain>
    </source>
</reference>
<sequence length="297" mass="33787">MKNIIFSIGASFISISVLPVHAATEHNNFNAVLQCRAIENNKDRLSCYDKSIQPTRTKVAEKFESRDQCPDEKDDDRRLSCYDRFFSPTFTPSVNSKSKTEKPVTTEAQQPNLSEISKCRAENDKEARLNCYDKLFPQDKAVQAESKLEKATDVGKWHTSITTSPIDDSKNVILSLESDDYIRTPFGEAVTPTLFIACREKKTEVFLSWDVYLGLEQTSMLYRLDKQKAVERNWLVSTDTKAVFYKGNDIDFIRKLANSNKMYTKITPYNESPVSATFNLNGLSNALKPLQAACNWK</sequence>
<dbReference type="AlphaFoldDB" id="A0A0E1IM91"/>
<dbReference type="Proteomes" id="UP000663166">
    <property type="component" value="Chromosome"/>
</dbReference>
<dbReference type="Pfam" id="PF11319">
    <property type="entry name" value="VasI"/>
    <property type="match status" value="1"/>
</dbReference>
<organism evidence="3 7">
    <name type="scientific">Escherichia coli</name>
    <dbReference type="NCBI Taxonomy" id="562"/>
    <lineage>
        <taxon>Bacteria</taxon>
        <taxon>Pseudomonadati</taxon>
        <taxon>Pseudomonadota</taxon>
        <taxon>Gammaproteobacteria</taxon>
        <taxon>Enterobacterales</taxon>
        <taxon>Enterobacteriaceae</taxon>
        <taxon>Escherichia</taxon>
    </lineage>
</organism>
<feature type="region of interest" description="Disordered" evidence="1">
    <location>
        <begin position="93"/>
        <end position="113"/>
    </location>
</feature>
<evidence type="ECO:0000313" key="5">
    <source>
        <dbReference type="EMBL" id="STI84716.1"/>
    </source>
</evidence>
<dbReference type="EMBL" id="UGCP01000002">
    <property type="protein sequence ID" value="STI84716.1"/>
    <property type="molecule type" value="Genomic_DNA"/>
</dbReference>
<evidence type="ECO:0000256" key="1">
    <source>
        <dbReference type="SAM" id="MobiDB-lite"/>
    </source>
</evidence>
<evidence type="ECO:0000313" key="7">
    <source>
        <dbReference type="Proteomes" id="UP001173661"/>
    </source>
</evidence>
<dbReference type="Proteomes" id="UP001173661">
    <property type="component" value="Unassembled WGS sequence"/>
</dbReference>
<dbReference type="InterPro" id="IPR017738">
    <property type="entry name" value="T6SS-assoc_VCA0118"/>
</dbReference>
<evidence type="ECO:0000313" key="4">
    <source>
        <dbReference type="EMBL" id="QRZ95967.1"/>
    </source>
</evidence>
<accession>A0A0E1IM91</accession>
<dbReference type="EMBL" id="CP070393">
    <property type="protein sequence ID" value="QRZ95967.1"/>
    <property type="molecule type" value="Genomic_DNA"/>
</dbReference>